<keyword evidence="9" id="KW-0012">Acyltransferase</keyword>
<reference evidence="13" key="1">
    <citation type="journal article" date="2019" name="Int. J. Syst. Evol. Microbiol.">
        <title>The Global Catalogue of Microorganisms (GCM) 10K type strain sequencing project: providing services to taxonomists for standard genome sequencing and annotation.</title>
        <authorList>
            <consortium name="The Broad Institute Genomics Platform"/>
            <consortium name="The Broad Institute Genome Sequencing Center for Infectious Disease"/>
            <person name="Wu L."/>
            <person name="Ma J."/>
        </authorList>
    </citation>
    <scope>NUCLEOTIDE SEQUENCE [LARGE SCALE GENOMIC DNA]</scope>
    <source>
        <strain evidence="13">JCM 17441</strain>
    </source>
</reference>
<keyword evidence="5" id="KW-0444">Lipid biosynthesis</keyword>
<evidence type="ECO:0000256" key="9">
    <source>
        <dbReference type="ARBA" id="ARBA00023315"/>
    </source>
</evidence>
<evidence type="ECO:0000256" key="6">
    <source>
        <dbReference type="ARBA" id="ARBA00022679"/>
    </source>
</evidence>
<name>A0ABP8DV77_9ACTN</name>
<dbReference type="Pfam" id="PF03007">
    <property type="entry name" value="WS_DGAT_cat"/>
    <property type="match status" value="1"/>
</dbReference>
<proteinExistence type="inferred from homology"/>
<comment type="pathway">
    <text evidence="2">Lipid metabolism.</text>
</comment>
<evidence type="ECO:0000259" key="11">
    <source>
        <dbReference type="Pfam" id="PF03007"/>
    </source>
</evidence>
<gene>
    <name evidence="12" type="ORF">GCM10022255_112190</name>
</gene>
<comment type="catalytic activity">
    <reaction evidence="10">
        <text>an acyl-CoA + a 1,2-diacyl-sn-glycerol = a triacyl-sn-glycerol + CoA</text>
        <dbReference type="Rhea" id="RHEA:10868"/>
        <dbReference type="ChEBI" id="CHEBI:17815"/>
        <dbReference type="ChEBI" id="CHEBI:57287"/>
        <dbReference type="ChEBI" id="CHEBI:58342"/>
        <dbReference type="ChEBI" id="CHEBI:64615"/>
        <dbReference type="EC" id="2.3.1.20"/>
    </reaction>
</comment>
<dbReference type="EMBL" id="BAABAT010000082">
    <property type="protein sequence ID" value="GAA4263856.1"/>
    <property type="molecule type" value="Genomic_DNA"/>
</dbReference>
<evidence type="ECO:0000256" key="8">
    <source>
        <dbReference type="ARBA" id="ARBA00023098"/>
    </source>
</evidence>
<evidence type="ECO:0000313" key="12">
    <source>
        <dbReference type="EMBL" id="GAA4263856.1"/>
    </source>
</evidence>
<dbReference type="SUPFAM" id="SSF52777">
    <property type="entry name" value="CoA-dependent acyltransferases"/>
    <property type="match status" value="1"/>
</dbReference>
<comment type="similarity">
    <text evidence="3">Belongs to the long-chain O-acyltransferase family.</text>
</comment>
<dbReference type="EC" id="2.3.1.20" evidence="4"/>
<dbReference type="InterPro" id="IPR045034">
    <property type="entry name" value="O-acyltransferase_WSD1-like"/>
</dbReference>
<evidence type="ECO:0000313" key="13">
    <source>
        <dbReference type="Proteomes" id="UP001500620"/>
    </source>
</evidence>
<dbReference type="InterPro" id="IPR004255">
    <property type="entry name" value="O-acyltransferase_WSD1_N"/>
</dbReference>
<evidence type="ECO:0000256" key="1">
    <source>
        <dbReference type="ARBA" id="ARBA00004771"/>
    </source>
</evidence>
<organism evidence="12 13">
    <name type="scientific">Dactylosporangium darangshiense</name>
    <dbReference type="NCBI Taxonomy" id="579108"/>
    <lineage>
        <taxon>Bacteria</taxon>
        <taxon>Bacillati</taxon>
        <taxon>Actinomycetota</taxon>
        <taxon>Actinomycetes</taxon>
        <taxon>Micromonosporales</taxon>
        <taxon>Micromonosporaceae</taxon>
        <taxon>Dactylosporangium</taxon>
    </lineage>
</organism>
<comment type="pathway">
    <text evidence="1">Glycerolipid metabolism; triacylglycerol biosynthesis.</text>
</comment>
<feature type="domain" description="O-acyltransferase WSD1-like N-terminal" evidence="11">
    <location>
        <begin position="2"/>
        <end position="146"/>
    </location>
</feature>
<evidence type="ECO:0000256" key="10">
    <source>
        <dbReference type="ARBA" id="ARBA00048109"/>
    </source>
</evidence>
<accession>A0ABP8DV77</accession>
<keyword evidence="8" id="KW-0443">Lipid metabolism</keyword>
<dbReference type="Proteomes" id="UP001500620">
    <property type="component" value="Unassembled WGS sequence"/>
</dbReference>
<evidence type="ECO:0000256" key="3">
    <source>
        <dbReference type="ARBA" id="ARBA00009587"/>
    </source>
</evidence>
<keyword evidence="7" id="KW-0319">Glycerol metabolism</keyword>
<evidence type="ECO:0000256" key="7">
    <source>
        <dbReference type="ARBA" id="ARBA00022798"/>
    </source>
</evidence>
<evidence type="ECO:0000256" key="4">
    <source>
        <dbReference type="ARBA" id="ARBA00013244"/>
    </source>
</evidence>
<dbReference type="PANTHER" id="PTHR31650">
    <property type="entry name" value="O-ACYLTRANSFERASE (WSD1-LIKE) FAMILY PROTEIN"/>
    <property type="match status" value="1"/>
</dbReference>
<sequence>MRTLLDRSRPLWHLWVVTGLPDGRLAVVVKLHHAIGDGMAAMRLIGTLLDPPPPAAEAPPWIPAPPPRWRNLVRERLRWRGRNAHRRSKPGRTLRGAWQTLQQTRAAPRTSLNAPIGTTRRLAVFRLDLAEAKAVAHAAGGKVNDALLTVIAGGLRDVLQSRGEPVDGLELRVAVAVSLRRPDERATCRARRHRSGSSARRCST</sequence>
<protein>
    <recommendedName>
        <fullName evidence="4">diacylglycerol O-acyltransferase</fullName>
        <ecNumber evidence="4">2.3.1.20</ecNumber>
    </recommendedName>
</protein>
<comment type="caution">
    <text evidence="12">The sequence shown here is derived from an EMBL/GenBank/DDBJ whole genome shotgun (WGS) entry which is preliminary data.</text>
</comment>
<keyword evidence="6" id="KW-0808">Transferase</keyword>
<evidence type="ECO:0000256" key="5">
    <source>
        <dbReference type="ARBA" id="ARBA00022516"/>
    </source>
</evidence>
<evidence type="ECO:0000256" key="2">
    <source>
        <dbReference type="ARBA" id="ARBA00005189"/>
    </source>
</evidence>
<keyword evidence="13" id="KW-1185">Reference proteome</keyword>
<dbReference type="PANTHER" id="PTHR31650:SF1">
    <property type="entry name" value="WAX ESTER SYNTHASE_DIACYLGLYCEROL ACYLTRANSFERASE 4-RELATED"/>
    <property type="match status" value="1"/>
</dbReference>